<keyword evidence="3" id="KW-1185">Reference proteome</keyword>
<feature type="domain" description="Alcohol dehydrogenase-like C-terminal" evidence="1">
    <location>
        <begin position="98"/>
        <end position="182"/>
    </location>
</feature>
<dbReference type="SUPFAM" id="SSF51735">
    <property type="entry name" value="NAD(P)-binding Rossmann-fold domains"/>
    <property type="match status" value="1"/>
</dbReference>
<reference evidence="2" key="1">
    <citation type="journal article" date="2020" name="New Phytol.">
        <title>Comparative genomics reveals dynamic genome evolution in host specialist ectomycorrhizal fungi.</title>
        <authorList>
            <person name="Lofgren L.A."/>
            <person name="Nguyen N.H."/>
            <person name="Vilgalys R."/>
            <person name="Ruytinx J."/>
            <person name="Liao H.L."/>
            <person name="Branco S."/>
            <person name="Kuo A."/>
            <person name="LaButti K."/>
            <person name="Lipzen A."/>
            <person name="Andreopoulos W."/>
            <person name="Pangilinan J."/>
            <person name="Riley R."/>
            <person name="Hundley H."/>
            <person name="Na H."/>
            <person name="Barry K."/>
            <person name="Grigoriev I.V."/>
            <person name="Stajich J.E."/>
            <person name="Kennedy P.G."/>
        </authorList>
    </citation>
    <scope>NUCLEOTIDE SEQUENCE</scope>
    <source>
        <strain evidence="2">DOB743</strain>
    </source>
</reference>
<proteinExistence type="predicted"/>
<accession>A0A9P7A0M9</accession>
<dbReference type="AlphaFoldDB" id="A0A9P7A0M9"/>
<comment type="caution">
    <text evidence="2">The sequence shown here is derived from an EMBL/GenBank/DDBJ whole genome shotgun (WGS) entry which is preliminary data.</text>
</comment>
<dbReference type="EMBL" id="JABBWD010000011">
    <property type="protein sequence ID" value="KAG1779585.1"/>
    <property type="molecule type" value="Genomic_DNA"/>
</dbReference>
<evidence type="ECO:0000313" key="3">
    <source>
        <dbReference type="Proteomes" id="UP000714275"/>
    </source>
</evidence>
<gene>
    <name evidence="2" type="ORF">EV702DRAFT_76879</name>
</gene>
<dbReference type="PANTHER" id="PTHR45348:SF3">
    <property type="entry name" value="ENOYL REDUCTASE (ER) DOMAIN-CONTAINING PROTEIN"/>
    <property type="match status" value="1"/>
</dbReference>
<sequence>MRGAQTSLMPILFSRFAHLQRQDKRGKVYKNVQLYKVPPAPSYLTIAAATIPDDFMTAFYTLFDCLELVPPAFPISVPPPHAETPILVYGAGAMSDQYAVRLLALAGYKRVIATASPRHHSYLRSLGAAHVVDHSAEDMPEKIPLAAGRNKNLQFVLDCISAEGTLKSISGVVSSDGVVPMLSPVTEGSRHITGKTCKCG</sequence>
<dbReference type="Gene3D" id="3.90.180.10">
    <property type="entry name" value="Medium-chain alcohol dehydrogenases, catalytic domain"/>
    <property type="match status" value="1"/>
</dbReference>
<dbReference type="InterPro" id="IPR013149">
    <property type="entry name" value="ADH-like_C"/>
</dbReference>
<dbReference type="Gene3D" id="3.40.50.720">
    <property type="entry name" value="NAD(P)-binding Rossmann-like Domain"/>
    <property type="match status" value="1"/>
</dbReference>
<dbReference type="GO" id="GO:0016651">
    <property type="term" value="F:oxidoreductase activity, acting on NAD(P)H"/>
    <property type="evidence" value="ECO:0007669"/>
    <property type="project" value="InterPro"/>
</dbReference>
<organism evidence="2 3">
    <name type="scientific">Suillus placidus</name>
    <dbReference type="NCBI Taxonomy" id="48579"/>
    <lineage>
        <taxon>Eukaryota</taxon>
        <taxon>Fungi</taxon>
        <taxon>Dikarya</taxon>
        <taxon>Basidiomycota</taxon>
        <taxon>Agaricomycotina</taxon>
        <taxon>Agaricomycetes</taxon>
        <taxon>Agaricomycetidae</taxon>
        <taxon>Boletales</taxon>
        <taxon>Suillineae</taxon>
        <taxon>Suillaceae</taxon>
        <taxon>Suillus</taxon>
    </lineage>
</organism>
<evidence type="ECO:0000259" key="1">
    <source>
        <dbReference type="Pfam" id="PF00107"/>
    </source>
</evidence>
<protein>
    <recommendedName>
        <fullName evidence="1">Alcohol dehydrogenase-like C-terminal domain-containing protein</fullName>
    </recommendedName>
</protein>
<dbReference type="InterPro" id="IPR036291">
    <property type="entry name" value="NAD(P)-bd_dom_sf"/>
</dbReference>
<dbReference type="InterPro" id="IPR047122">
    <property type="entry name" value="Trans-enoyl_RdTase-like"/>
</dbReference>
<evidence type="ECO:0000313" key="2">
    <source>
        <dbReference type="EMBL" id="KAG1779585.1"/>
    </source>
</evidence>
<dbReference type="PANTHER" id="PTHR45348">
    <property type="entry name" value="HYPOTHETICAL OXIDOREDUCTASE (EUROFUNG)"/>
    <property type="match status" value="1"/>
</dbReference>
<dbReference type="Proteomes" id="UP000714275">
    <property type="component" value="Unassembled WGS sequence"/>
</dbReference>
<name>A0A9P7A0M9_9AGAM</name>
<dbReference type="Pfam" id="PF00107">
    <property type="entry name" value="ADH_zinc_N"/>
    <property type="match status" value="1"/>
</dbReference>
<dbReference type="OrthoDB" id="9992527at2759"/>